<reference evidence="1 2" key="1">
    <citation type="submission" date="2009-05" db="EMBL/GenBank/DDBJ databases">
        <title>The draft genome of Acidovorax delafieldii 2AN.</title>
        <authorList>
            <consortium name="US DOE Joint Genome Institute (JGI-PGF)"/>
            <person name="Lucas S."/>
            <person name="Copeland A."/>
            <person name="Lapidus A."/>
            <person name="Glavina del Rio T."/>
            <person name="Tice H."/>
            <person name="Bruce D."/>
            <person name="Goodwin L."/>
            <person name="Pitluck S."/>
            <person name="Larimer F."/>
            <person name="Land M.L."/>
            <person name="Hauser L."/>
            <person name="Shelobolina E.S."/>
            <person name="Picardal F."/>
            <person name="Roden E."/>
            <person name="Emerson D."/>
        </authorList>
    </citation>
    <scope>NUCLEOTIDE SEQUENCE [LARGE SCALE GENOMIC DNA]</scope>
    <source>
        <strain evidence="1 2">2AN</strain>
    </source>
</reference>
<dbReference type="Proteomes" id="UP000003856">
    <property type="component" value="Unassembled WGS sequence"/>
</dbReference>
<gene>
    <name evidence="1" type="ORF">AcdelDRAFT_1849</name>
</gene>
<evidence type="ECO:0000313" key="2">
    <source>
        <dbReference type="Proteomes" id="UP000003856"/>
    </source>
</evidence>
<sequence length="136" mass="14368">MVEHLAIRVGIALGTLCCSWHAVAQYAPGEDPVILDKKVSIQMLPTGAAPRSGYITPSTDMPAWQKARISRYEAKAFSGDPGDILTNKDVVSTATSDGFKTTCTQSIGSTTTLTTAAGSPKEQIVVLRGDLVNICN</sequence>
<name>C5T4L9_ACIDE</name>
<dbReference type="AlphaFoldDB" id="C5T4L9"/>
<accession>C5T4L9</accession>
<organism evidence="1 2">
    <name type="scientific">Acidovorax delafieldii 2AN</name>
    <dbReference type="NCBI Taxonomy" id="573060"/>
    <lineage>
        <taxon>Bacteria</taxon>
        <taxon>Pseudomonadati</taxon>
        <taxon>Pseudomonadota</taxon>
        <taxon>Betaproteobacteria</taxon>
        <taxon>Burkholderiales</taxon>
        <taxon>Comamonadaceae</taxon>
        <taxon>Acidovorax</taxon>
    </lineage>
</organism>
<protein>
    <submittedName>
        <fullName evidence="1">Uncharacterized protein</fullName>
    </submittedName>
</protein>
<dbReference type="OrthoDB" id="8909104at2"/>
<dbReference type="RefSeq" id="WP_005795749.1">
    <property type="nucleotide sequence ID" value="NZ_ACQT01000049.1"/>
</dbReference>
<proteinExistence type="predicted"/>
<comment type="caution">
    <text evidence="1">The sequence shown here is derived from an EMBL/GenBank/DDBJ whole genome shotgun (WGS) entry which is preliminary data.</text>
</comment>
<keyword evidence="2" id="KW-1185">Reference proteome</keyword>
<dbReference type="PATRIC" id="fig|573060.9.peg.3299"/>
<evidence type="ECO:0000313" key="1">
    <source>
        <dbReference type="EMBL" id="EER60591.1"/>
    </source>
</evidence>
<dbReference type="EMBL" id="ACQT01000049">
    <property type="protein sequence ID" value="EER60591.1"/>
    <property type="molecule type" value="Genomic_DNA"/>
</dbReference>